<dbReference type="Gene3D" id="3.30.30.30">
    <property type="match status" value="1"/>
</dbReference>
<sequence>VAFVLNPNLLWDDTIRDWTTVTTERTKSNTPRLHTFSDSARFRDVDLGAFKHLVGQNASITPDEYTKEKAFMSSTVSVAYDSNVEGKFGLKVSKLALNDLTSNIFISGIHLLALVFRRIHNTISDFATLRNSTKTIRQFQAVITIPTHFDAAQQETILQAASLAGFARVGLLRDCTAARAAYQFSYIPRRLVKSSAGDTILFVDIGYSSSIAFVVVSTSDDMIITGHKISTSLGVRDMDLALAAHFGKNIMAIHGFDILSVPHAHSYLLQECSKAREKLMYSKEALLTISLSQFKLEHQMSISFETLHAVISSFIDDTFTLIQDALIEAHLAHAGIRTVVLLGDVAPLYKPRIMDKFPGVIARSLDDFWRAKTALRSWTSLRRTASEAASDFWIDHTLESSTTTWKIWKKDESRIESITSRVNGIKISEREARGNTSGMDLGGANDLRAFEPTASNVTSIVLGSTADMARIDDDIKNSLATLERMSEANPERSDKCNTLCALYLEKYSCTQDVRVASSALVWAVKALGDVDYRSPDARPELVSNVATCLKYKYDHSKDLQTLNMCILYQSYVVKALPENDTKPAHAGYLINYGTFLQTRGDHLGDSSDLVDGAKHLQRAIGLLTTSTDPADHPRLIAAVINLGNTLQILYKSTGTLDDLYNTIHCHEITLSLLTNKDAERSAALSRMGFAMMLHHQHFGNAEGVDKAVGYFREALEYVSDEHPSKPLYLSGYAGALTALYRRSNEAETINHAIEIHRKIMNLRKQDHPNRAVDMDKFASLYAERFESTKDLNDLDEAVNLHQSALSLTKEDQLTLKFTFLNNLGTTLKTRFEYSKAKEDSVQCISALESALDYAEYGAARAKTIYNLAHAYFEVYTFGKDNNQRLKCIELCKEVVSSLAPLSVRFNAAGLWTQAAISSTNGQVALEATTTMVDLLSQLAWPGLSLSSQISVLRFANQVACNAAAIALHFKDPYRALEWLEQGRTVSWNQLLHMRSPLLELKAQEPELAEKIIELSRQLDVGERKPEASLTQKEEASKSSMTFTKNPVALEREKLLQKARAIPGLERLMMAKNYSDFHIGTYDGPVVVVNVSQYRCDALIISNGRAPFHLPLPTFSLQQAEYLKTRMLKTLHNSARLQRSVQVEDEEFDDSDAGAGMRYGRPRRVKPTNESIDADFRYILKELYDHIVEPIANCLGIAIAFDEDLPHIWWCLTGPLTFLPLHAAGIYAADNDHETARISILDYAVSSYIPSISALHNIMYKKSARPPFKMLSVIQSNTPGQQPLPATLIELDIIRKSGMKGGLSEDMDVLQGDKASCGAVMEGMKTHSWIHLACHGKQDVHEPTKSGLHLHDSTLLLEDIVKVALPNADFAFLSACQTASGDASHPDEAVHLAAGMLMAGYNSVIASMWSIGDSDAAVVAEDVYDFLFEEGTIPDSRKAARALHRAVRNLRTRHTGRHGGSKFLAWLPYIHVGM</sequence>
<proteinExistence type="predicted"/>
<keyword evidence="6" id="KW-1185">Reference proteome</keyword>
<feature type="non-terminal residue" evidence="5">
    <location>
        <position position="1"/>
    </location>
</feature>
<keyword evidence="1" id="KW-0547">Nucleotide-binding</keyword>
<reference evidence="5 6" key="1">
    <citation type="journal article" date="2018" name="Evol. Lett.">
        <title>Horizontal gene cluster transfer increased hallucinogenic mushroom diversity.</title>
        <authorList>
            <person name="Reynolds H.T."/>
            <person name="Vijayakumar V."/>
            <person name="Gluck-Thaler E."/>
            <person name="Korotkin H.B."/>
            <person name="Matheny P.B."/>
            <person name="Slot J.C."/>
        </authorList>
    </citation>
    <scope>NUCLEOTIDE SEQUENCE [LARGE SCALE GENOMIC DNA]</scope>
    <source>
        <strain evidence="5 6">2631</strain>
    </source>
</reference>
<organism evidence="5 6">
    <name type="scientific">Psilocybe cyanescens</name>
    <dbReference type="NCBI Taxonomy" id="93625"/>
    <lineage>
        <taxon>Eukaryota</taxon>
        <taxon>Fungi</taxon>
        <taxon>Dikarya</taxon>
        <taxon>Basidiomycota</taxon>
        <taxon>Agaricomycotina</taxon>
        <taxon>Agaricomycetes</taxon>
        <taxon>Agaricomycetidae</taxon>
        <taxon>Agaricales</taxon>
        <taxon>Agaricineae</taxon>
        <taxon>Strophariaceae</taxon>
        <taxon>Psilocybe</taxon>
    </lineage>
</organism>
<evidence type="ECO:0000259" key="4">
    <source>
        <dbReference type="Pfam" id="PF12770"/>
    </source>
</evidence>
<dbReference type="STRING" id="93625.A0A409XIQ6"/>
<dbReference type="GO" id="GO:0140662">
    <property type="term" value="F:ATP-dependent protein folding chaperone"/>
    <property type="evidence" value="ECO:0007669"/>
    <property type="project" value="InterPro"/>
</dbReference>
<dbReference type="EMBL" id="NHYD01001584">
    <property type="protein sequence ID" value="PPQ90624.1"/>
    <property type="molecule type" value="Genomic_DNA"/>
</dbReference>
<dbReference type="Pfam" id="PF00012">
    <property type="entry name" value="HSP70"/>
    <property type="match status" value="1"/>
</dbReference>
<evidence type="ECO:0000313" key="6">
    <source>
        <dbReference type="Proteomes" id="UP000283269"/>
    </source>
</evidence>
<dbReference type="InterPro" id="IPR043129">
    <property type="entry name" value="ATPase_NBD"/>
</dbReference>
<dbReference type="GO" id="GO:0030968">
    <property type="term" value="P:endoplasmic reticulum unfolded protein response"/>
    <property type="evidence" value="ECO:0007669"/>
    <property type="project" value="TreeGrafter"/>
</dbReference>
<gene>
    <name evidence="5" type="ORF">CVT25_006607</name>
</gene>
<dbReference type="PANTHER" id="PTHR45639:SF3">
    <property type="entry name" value="HYPOXIA UP-REGULATED PROTEIN 1"/>
    <property type="match status" value="1"/>
</dbReference>
<accession>A0A409XIQ6</accession>
<dbReference type="Pfam" id="PF12770">
    <property type="entry name" value="CHAT"/>
    <property type="match status" value="1"/>
</dbReference>
<feature type="domain" description="CHAT" evidence="4">
    <location>
        <begin position="1179"/>
        <end position="1472"/>
    </location>
</feature>
<evidence type="ECO:0000313" key="5">
    <source>
        <dbReference type="EMBL" id="PPQ90624.1"/>
    </source>
</evidence>
<evidence type="ECO:0000256" key="1">
    <source>
        <dbReference type="ARBA" id="ARBA00022741"/>
    </source>
</evidence>
<name>A0A409XIQ6_PSICY</name>
<dbReference type="InterPro" id="IPR024983">
    <property type="entry name" value="CHAT_dom"/>
</dbReference>
<dbReference type="Gene3D" id="3.30.420.40">
    <property type="match status" value="2"/>
</dbReference>
<dbReference type="Gene3D" id="1.25.40.10">
    <property type="entry name" value="Tetratricopeptide repeat domain"/>
    <property type="match status" value="1"/>
</dbReference>
<dbReference type="GO" id="GO:0034663">
    <property type="term" value="C:endoplasmic reticulum chaperone complex"/>
    <property type="evidence" value="ECO:0007669"/>
    <property type="project" value="TreeGrafter"/>
</dbReference>
<protein>
    <recommendedName>
        <fullName evidence="4">CHAT domain-containing protein</fullName>
    </recommendedName>
</protein>
<dbReference type="InterPro" id="IPR011990">
    <property type="entry name" value="TPR-like_helical_dom_sf"/>
</dbReference>
<dbReference type="Proteomes" id="UP000283269">
    <property type="component" value="Unassembled WGS sequence"/>
</dbReference>
<keyword evidence="2" id="KW-0067">ATP-binding</keyword>
<dbReference type="GO" id="GO:0005524">
    <property type="term" value="F:ATP binding"/>
    <property type="evidence" value="ECO:0007669"/>
    <property type="project" value="UniProtKB-KW"/>
</dbReference>
<evidence type="ECO:0000256" key="3">
    <source>
        <dbReference type="ARBA" id="ARBA00023186"/>
    </source>
</evidence>
<dbReference type="OrthoDB" id="9991317at2759"/>
<dbReference type="Gene3D" id="3.90.640.10">
    <property type="entry name" value="Actin, Chain A, domain 4"/>
    <property type="match status" value="1"/>
</dbReference>
<keyword evidence="3" id="KW-0143">Chaperone</keyword>
<dbReference type="InterPro" id="IPR013126">
    <property type="entry name" value="Hsp_70_fam"/>
</dbReference>
<dbReference type="SUPFAM" id="SSF48452">
    <property type="entry name" value="TPR-like"/>
    <property type="match status" value="1"/>
</dbReference>
<dbReference type="InParanoid" id="A0A409XIQ6"/>
<evidence type="ECO:0000256" key="2">
    <source>
        <dbReference type="ARBA" id="ARBA00022840"/>
    </source>
</evidence>
<comment type="caution">
    <text evidence="5">The sequence shown here is derived from an EMBL/GenBank/DDBJ whole genome shotgun (WGS) entry which is preliminary data.</text>
</comment>
<dbReference type="SUPFAM" id="SSF53067">
    <property type="entry name" value="Actin-like ATPase domain"/>
    <property type="match status" value="2"/>
</dbReference>
<dbReference type="PANTHER" id="PTHR45639">
    <property type="entry name" value="HSC70CB, ISOFORM G-RELATED"/>
    <property type="match status" value="1"/>
</dbReference>